<feature type="domain" description="ABC transmembrane type-1" evidence="5">
    <location>
        <begin position="237"/>
        <end position="313"/>
    </location>
</feature>
<evidence type="ECO:0000256" key="1">
    <source>
        <dbReference type="ARBA" id="ARBA00004141"/>
    </source>
</evidence>
<evidence type="ECO:0000313" key="6">
    <source>
        <dbReference type="EMBL" id="BBG93996.1"/>
    </source>
</evidence>
<dbReference type="PANTHER" id="PTHR24222:SF48">
    <property type="entry name" value="ABC TRANSPORTER B FAMILY MEMBER 15"/>
    <property type="match status" value="1"/>
</dbReference>
<dbReference type="PROSITE" id="PS50929">
    <property type="entry name" value="ABC_TM1F"/>
    <property type="match status" value="1"/>
</dbReference>
<dbReference type="InterPro" id="IPR011527">
    <property type="entry name" value="ABC1_TM_dom"/>
</dbReference>
<dbReference type="AlphaFoldDB" id="A0A4Y1QQ82"/>
<dbReference type="GO" id="GO:0005886">
    <property type="term" value="C:plasma membrane"/>
    <property type="evidence" value="ECO:0007669"/>
    <property type="project" value="TreeGrafter"/>
</dbReference>
<reference evidence="6" key="1">
    <citation type="journal article" date="2019" name="Science">
        <title>Mutation of a bHLH transcription factor allowed almond domestication.</title>
        <authorList>
            <person name="Sanchez-Perez R."/>
            <person name="Pavan S."/>
            <person name="Mazzeo R."/>
            <person name="Moldovan C."/>
            <person name="Aiese Cigliano R."/>
            <person name="Del Cueto J."/>
            <person name="Ricciardi F."/>
            <person name="Lotti C."/>
            <person name="Ricciardi L."/>
            <person name="Dicenta F."/>
            <person name="Lopez-Marques R.L."/>
            <person name="Lindberg Moller B."/>
        </authorList>
    </citation>
    <scope>NUCLEOTIDE SEQUENCE</scope>
</reference>
<dbReference type="SUPFAM" id="SSF90123">
    <property type="entry name" value="ABC transporter transmembrane region"/>
    <property type="match status" value="1"/>
</dbReference>
<proteinExistence type="predicted"/>
<dbReference type="Pfam" id="PF00664">
    <property type="entry name" value="ABC_membrane"/>
    <property type="match status" value="1"/>
</dbReference>
<dbReference type="Gene3D" id="1.20.1560.10">
    <property type="entry name" value="ABC transporter type 1, transmembrane domain"/>
    <property type="match status" value="1"/>
</dbReference>
<evidence type="ECO:0000256" key="4">
    <source>
        <dbReference type="ARBA" id="ARBA00023136"/>
    </source>
</evidence>
<name>A0A4Y1QQ82_PRUDU</name>
<evidence type="ECO:0000256" key="3">
    <source>
        <dbReference type="ARBA" id="ARBA00022989"/>
    </source>
</evidence>
<keyword evidence="2" id="KW-0812">Transmembrane</keyword>
<comment type="subcellular location">
    <subcellularLocation>
        <location evidence="1">Membrane</location>
        <topology evidence="1">Multi-pass membrane protein</topology>
    </subcellularLocation>
</comment>
<accession>A0A4Y1QQ82</accession>
<dbReference type="GO" id="GO:0140359">
    <property type="term" value="F:ABC-type transporter activity"/>
    <property type="evidence" value="ECO:0007669"/>
    <property type="project" value="InterPro"/>
</dbReference>
<gene>
    <name evidence="6" type="ORF">Prudu_002168</name>
</gene>
<dbReference type="GO" id="GO:0005524">
    <property type="term" value="F:ATP binding"/>
    <property type="evidence" value="ECO:0007669"/>
    <property type="project" value="InterPro"/>
</dbReference>
<dbReference type="InterPro" id="IPR036640">
    <property type="entry name" value="ABC1_TM_sf"/>
</dbReference>
<dbReference type="PANTHER" id="PTHR24222">
    <property type="entry name" value="ABC TRANSPORTER B FAMILY"/>
    <property type="match status" value="1"/>
</dbReference>
<evidence type="ECO:0000256" key="2">
    <source>
        <dbReference type="ARBA" id="ARBA00022692"/>
    </source>
</evidence>
<protein>
    <recommendedName>
        <fullName evidence="5">ABC transmembrane type-1 domain-containing protein</fullName>
    </recommendedName>
</protein>
<sequence length="358" mass="40190">MTGNIIVALVHSHFQPVFRPQAVEGRGIHHRANHSFRAKGKKVICARHSPGVGHAQDLARIPKWKLGRVLSSGGLRHLQLKFLSAKEKIRDGYTALDHIGTDFNIADPLNKGLPNHWLSKKLRRLSSKLAIKRLLLSHNEYLTKWENNWSSIHYRIARLKTDQEFNTTLDLQPLCQCSIWIARLKGFLLPLRADTHKSHQVIYPIWNLRLKAIGYLREELSPKCSIKTSMAEQALGFGRVLKDFGSKSNGVYRVAGGIAAQAISSIQTVYSYVGERQTLHRFNSALQKSMELGVKQGLIKGMLIGSMSIMNALPNLSFILEATSVIARMLQTTERDPAIDTQKRGKVLGHGKGKVEFK</sequence>
<keyword evidence="3" id="KW-1133">Transmembrane helix</keyword>
<keyword evidence="4" id="KW-0472">Membrane</keyword>
<dbReference type="InterPro" id="IPR039421">
    <property type="entry name" value="Type_1_exporter"/>
</dbReference>
<evidence type="ECO:0000259" key="5">
    <source>
        <dbReference type="PROSITE" id="PS50929"/>
    </source>
</evidence>
<dbReference type="EMBL" id="AP019297">
    <property type="protein sequence ID" value="BBG93996.1"/>
    <property type="molecule type" value="Genomic_DNA"/>
</dbReference>
<organism evidence="6">
    <name type="scientific">Prunus dulcis</name>
    <name type="common">Almond</name>
    <name type="synonym">Amygdalus dulcis</name>
    <dbReference type="NCBI Taxonomy" id="3755"/>
    <lineage>
        <taxon>Eukaryota</taxon>
        <taxon>Viridiplantae</taxon>
        <taxon>Streptophyta</taxon>
        <taxon>Embryophyta</taxon>
        <taxon>Tracheophyta</taxon>
        <taxon>Spermatophyta</taxon>
        <taxon>Magnoliopsida</taxon>
        <taxon>eudicotyledons</taxon>
        <taxon>Gunneridae</taxon>
        <taxon>Pentapetalae</taxon>
        <taxon>rosids</taxon>
        <taxon>fabids</taxon>
        <taxon>Rosales</taxon>
        <taxon>Rosaceae</taxon>
        <taxon>Amygdaloideae</taxon>
        <taxon>Amygdaleae</taxon>
        <taxon>Prunus</taxon>
    </lineage>
</organism>